<feature type="transmembrane region" description="Helical" evidence="2">
    <location>
        <begin position="155"/>
        <end position="175"/>
    </location>
</feature>
<evidence type="ECO:0000256" key="1">
    <source>
        <dbReference type="SAM" id="MobiDB-lite"/>
    </source>
</evidence>
<keyword evidence="2" id="KW-0472">Membrane</keyword>
<proteinExistence type="predicted"/>
<evidence type="ECO:0000256" key="2">
    <source>
        <dbReference type="SAM" id="Phobius"/>
    </source>
</evidence>
<feature type="transmembrane region" description="Helical" evidence="2">
    <location>
        <begin position="97"/>
        <end position="117"/>
    </location>
</feature>
<name>A0ABN2JMM1_9MICO</name>
<dbReference type="Proteomes" id="UP001501138">
    <property type="component" value="Unassembled WGS sequence"/>
</dbReference>
<feature type="transmembrane region" description="Helical" evidence="2">
    <location>
        <begin position="123"/>
        <end position="143"/>
    </location>
</feature>
<reference evidence="3 4" key="1">
    <citation type="journal article" date="2019" name="Int. J. Syst. Evol. Microbiol.">
        <title>The Global Catalogue of Microorganisms (GCM) 10K type strain sequencing project: providing services to taxonomists for standard genome sequencing and annotation.</title>
        <authorList>
            <consortium name="The Broad Institute Genomics Platform"/>
            <consortium name="The Broad Institute Genome Sequencing Center for Infectious Disease"/>
            <person name="Wu L."/>
            <person name="Ma J."/>
        </authorList>
    </citation>
    <scope>NUCLEOTIDE SEQUENCE [LARGE SCALE GENOMIC DNA]</scope>
    <source>
        <strain evidence="3 4">JCM 15589</strain>
    </source>
</reference>
<feature type="transmembrane region" description="Helical" evidence="2">
    <location>
        <begin position="52"/>
        <end position="76"/>
    </location>
</feature>
<keyword evidence="2" id="KW-0812">Transmembrane</keyword>
<evidence type="ECO:0008006" key="5">
    <source>
        <dbReference type="Google" id="ProtNLM"/>
    </source>
</evidence>
<feature type="transmembrane region" description="Helical" evidence="2">
    <location>
        <begin position="30"/>
        <end position="46"/>
    </location>
</feature>
<protein>
    <recommendedName>
        <fullName evidence="5">Integral membrane protein</fullName>
    </recommendedName>
</protein>
<feature type="compositionally biased region" description="Basic and acidic residues" evidence="1">
    <location>
        <begin position="1"/>
        <end position="17"/>
    </location>
</feature>
<keyword evidence="2" id="KW-1133">Transmembrane helix</keyword>
<feature type="region of interest" description="Disordered" evidence="1">
    <location>
        <begin position="1"/>
        <end position="26"/>
    </location>
</feature>
<sequence length="177" mass="18450">MRTDEPPPRDPAPDREGPGPASGADRRGPAYLYGLVITGSVLAAAPEDLGLLRVAALLAGTLVVYWCAETYAHVIAARTHLRRTLAPHERREIAADGLPLVAACAIPGLVLLAEALLQVEPALAVDVALLVNLALLVVVGWRMSTASGLTGARRLVSTALAGLLGVAMIVLKLSLHH</sequence>
<evidence type="ECO:0000313" key="4">
    <source>
        <dbReference type="Proteomes" id="UP001501138"/>
    </source>
</evidence>
<comment type="caution">
    <text evidence="3">The sequence shown here is derived from an EMBL/GenBank/DDBJ whole genome shotgun (WGS) entry which is preliminary data.</text>
</comment>
<keyword evidence="4" id="KW-1185">Reference proteome</keyword>
<gene>
    <name evidence="3" type="ORF">GCM10009809_29790</name>
</gene>
<evidence type="ECO:0000313" key="3">
    <source>
        <dbReference type="EMBL" id="GAA1732331.1"/>
    </source>
</evidence>
<organism evidence="3 4">
    <name type="scientific">Isoptericola hypogeus</name>
    <dbReference type="NCBI Taxonomy" id="300179"/>
    <lineage>
        <taxon>Bacteria</taxon>
        <taxon>Bacillati</taxon>
        <taxon>Actinomycetota</taxon>
        <taxon>Actinomycetes</taxon>
        <taxon>Micrococcales</taxon>
        <taxon>Promicromonosporaceae</taxon>
        <taxon>Isoptericola</taxon>
    </lineage>
</organism>
<dbReference type="EMBL" id="BAAAPM010000005">
    <property type="protein sequence ID" value="GAA1732331.1"/>
    <property type="molecule type" value="Genomic_DNA"/>
</dbReference>
<accession>A0ABN2JMM1</accession>
<dbReference type="RefSeq" id="WP_344249242.1">
    <property type="nucleotide sequence ID" value="NZ_BAAAPM010000005.1"/>
</dbReference>